<reference evidence="2 3" key="1">
    <citation type="submission" date="2019-02" db="EMBL/GenBank/DDBJ databases">
        <title>Deep-cultivation of Planctomycetes and their phenomic and genomic characterization uncovers novel biology.</title>
        <authorList>
            <person name="Wiegand S."/>
            <person name="Jogler M."/>
            <person name="Boedeker C."/>
            <person name="Pinto D."/>
            <person name="Vollmers J."/>
            <person name="Rivas-Marin E."/>
            <person name="Kohn T."/>
            <person name="Peeters S.H."/>
            <person name="Heuer A."/>
            <person name="Rast P."/>
            <person name="Oberbeckmann S."/>
            <person name="Bunk B."/>
            <person name="Jeske O."/>
            <person name="Meyerdierks A."/>
            <person name="Storesund J.E."/>
            <person name="Kallscheuer N."/>
            <person name="Luecker S."/>
            <person name="Lage O.M."/>
            <person name="Pohl T."/>
            <person name="Merkel B.J."/>
            <person name="Hornburger P."/>
            <person name="Mueller R.-W."/>
            <person name="Bruemmer F."/>
            <person name="Labrenz M."/>
            <person name="Spormann A.M."/>
            <person name="Op den Camp H."/>
            <person name="Overmann J."/>
            <person name="Amann R."/>
            <person name="Jetten M.S.M."/>
            <person name="Mascher T."/>
            <person name="Medema M.H."/>
            <person name="Devos D.P."/>
            <person name="Kaster A.-K."/>
            <person name="Ovreas L."/>
            <person name="Rohde M."/>
            <person name="Galperin M.Y."/>
            <person name="Jogler C."/>
        </authorList>
    </citation>
    <scope>NUCLEOTIDE SEQUENCE [LARGE SCALE GENOMIC DNA]</scope>
    <source>
        <strain evidence="2 3">Pla110</strain>
    </source>
</reference>
<feature type="transmembrane region" description="Helical" evidence="1">
    <location>
        <begin position="93"/>
        <end position="115"/>
    </location>
</feature>
<protein>
    <submittedName>
        <fullName evidence="2">Uncharacterized protein</fullName>
    </submittedName>
</protein>
<keyword evidence="3" id="KW-1185">Reference proteome</keyword>
<evidence type="ECO:0000256" key="1">
    <source>
        <dbReference type="SAM" id="Phobius"/>
    </source>
</evidence>
<feature type="transmembrane region" description="Helical" evidence="1">
    <location>
        <begin position="127"/>
        <end position="146"/>
    </location>
</feature>
<dbReference type="AlphaFoldDB" id="A0A518CIK5"/>
<gene>
    <name evidence="2" type="ORF">Pla110_07690</name>
</gene>
<keyword evidence="1" id="KW-1133">Transmembrane helix</keyword>
<keyword evidence="1" id="KW-0812">Transmembrane</keyword>
<proteinExistence type="predicted"/>
<evidence type="ECO:0000313" key="2">
    <source>
        <dbReference type="EMBL" id="QDU79065.1"/>
    </source>
</evidence>
<sequence length="163" mass="18896">MSSNRQLPFHRHLFFAWHITIAVLWMLFSVAYIWNGAETKYTPGRLFGYALVVACHYVFVSAFLNFRYLQSADPEIEDMLRRTQHRQLNYRRLYLRVGLLAAGTFFSLLLIVWGLLQLADTKPDGGILTLLVLGTIGLQFLAFKVVRIKTAIRFLQEKLEQAE</sequence>
<accession>A0A518CIK5</accession>
<keyword evidence="1" id="KW-0472">Membrane</keyword>
<name>A0A518CIK5_9PLAN</name>
<feature type="transmembrane region" description="Helical" evidence="1">
    <location>
        <begin position="12"/>
        <end position="34"/>
    </location>
</feature>
<dbReference type="Proteomes" id="UP000317178">
    <property type="component" value="Chromosome"/>
</dbReference>
<feature type="transmembrane region" description="Helical" evidence="1">
    <location>
        <begin position="46"/>
        <end position="66"/>
    </location>
</feature>
<organism evidence="2 3">
    <name type="scientific">Polystyrenella longa</name>
    <dbReference type="NCBI Taxonomy" id="2528007"/>
    <lineage>
        <taxon>Bacteria</taxon>
        <taxon>Pseudomonadati</taxon>
        <taxon>Planctomycetota</taxon>
        <taxon>Planctomycetia</taxon>
        <taxon>Planctomycetales</taxon>
        <taxon>Planctomycetaceae</taxon>
        <taxon>Polystyrenella</taxon>
    </lineage>
</organism>
<dbReference type="KEGG" id="plon:Pla110_07690"/>
<dbReference type="RefSeq" id="WP_144993391.1">
    <property type="nucleotide sequence ID" value="NZ_CP036281.1"/>
</dbReference>
<dbReference type="EMBL" id="CP036281">
    <property type="protein sequence ID" value="QDU79065.1"/>
    <property type="molecule type" value="Genomic_DNA"/>
</dbReference>
<evidence type="ECO:0000313" key="3">
    <source>
        <dbReference type="Proteomes" id="UP000317178"/>
    </source>
</evidence>